<gene>
    <name evidence="5" type="ORF">EOE48_13155</name>
</gene>
<dbReference type="GO" id="GO:0016301">
    <property type="term" value="F:kinase activity"/>
    <property type="evidence" value="ECO:0007669"/>
    <property type="project" value="UniProtKB-KW"/>
</dbReference>
<keyword evidence="6" id="KW-1185">Reference proteome</keyword>
<dbReference type="PANTHER" id="PTHR20861">
    <property type="entry name" value="HOMOSERINE/4-DIPHOSPHOCYTIDYL-2-C-METHYL-D-ERYTHRITOL KINASE"/>
    <property type="match status" value="1"/>
</dbReference>
<dbReference type="Gene3D" id="3.30.230.10">
    <property type="match status" value="1"/>
</dbReference>
<evidence type="ECO:0000256" key="3">
    <source>
        <dbReference type="SAM" id="MobiDB-lite"/>
    </source>
</evidence>
<dbReference type="InterPro" id="IPR004422">
    <property type="entry name" value="RFAP_synthase"/>
</dbReference>
<keyword evidence="1" id="KW-0808">Transferase</keyword>
<dbReference type="NCBIfam" id="TIGR00144">
    <property type="entry name" value="beta_RFAP_syn"/>
    <property type="match status" value="1"/>
</dbReference>
<dbReference type="Pfam" id="PF00288">
    <property type="entry name" value="GHMP_kinases_N"/>
    <property type="match status" value="1"/>
</dbReference>
<protein>
    <submittedName>
        <fullName evidence="5">GHMP kinase</fullName>
    </submittedName>
</protein>
<dbReference type="OrthoDB" id="1492801at2"/>
<evidence type="ECO:0000313" key="6">
    <source>
        <dbReference type="Proteomes" id="UP000286997"/>
    </source>
</evidence>
<name>A0A437P6B2_9HYPH</name>
<accession>A0A437P6B2</accession>
<evidence type="ECO:0000313" key="5">
    <source>
        <dbReference type="EMBL" id="RVU17820.1"/>
    </source>
</evidence>
<dbReference type="InterPro" id="IPR020568">
    <property type="entry name" value="Ribosomal_Su5_D2-typ_SF"/>
</dbReference>
<dbReference type="EMBL" id="SACP01000011">
    <property type="protein sequence ID" value="RVU17820.1"/>
    <property type="molecule type" value="Genomic_DNA"/>
</dbReference>
<dbReference type="GO" id="GO:0005524">
    <property type="term" value="F:ATP binding"/>
    <property type="evidence" value="ECO:0007669"/>
    <property type="project" value="InterPro"/>
</dbReference>
<dbReference type="Proteomes" id="UP000286997">
    <property type="component" value="Unassembled WGS sequence"/>
</dbReference>
<feature type="domain" description="GHMP kinase N-terminal" evidence="4">
    <location>
        <begin position="78"/>
        <end position="152"/>
    </location>
</feature>
<dbReference type="AlphaFoldDB" id="A0A437P6B2"/>
<dbReference type="PIRSF" id="PIRSF004884">
    <property type="entry name" value="Sugar_kin_arch"/>
    <property type="match status" value="1"/>
</dbReference>
<dbReference type="SUPFAM" id="SSF54211">
    <property type="entry name" value="Ribosomal protein S5 domain 2-like"/>
    <property type="match status" value="1"/>
</dbReference>
<dbReference type="InterPro" id="IPR014721">
    <property type="entry name" value="Ribsml_uS5_D2-typ_fold_subgr"/>
</dbReference>
<evidence type="ECO:0000259" key="4">
    <source>
        <dbReference type="Pfam" id="PF00288"/>
    </source>
</evidence>
<feature type="compositionally biased region" description="Polar residues" evidence="3">
    <location>
        <begin position="337"/>
        <end position="347"/>
    </location>
</feature>
<sequence>MDDAGTAQGSVQGSVRVHAPARLHFGFLDLHGGLGRRYGSLGLALDAPAVVIEAAPAATLAVTGGAAPGIAAELPRVRAAAEAAAGALGVPATGSFHLEDTVPAHAGFGSGTQIALATAAALARLHGVAFRPDAFAGALERGNRSGVGLAAFTGGGFLVDGGRDESGAPPPIVARLDYPEAWRVVLLLDPARTGVHGAEERHAFGALPRFPAEGAAEICRLVLMQVLPALATADPDRFGHGIGAIQRRIGDYFAPYQGGRYASTAVAAALAAIEALGIPGHGQSSWGPTGFALVGSQAEAEALVARLRPRHPGLDLVIARGRNRGASVDGGPYPARESSTAAGSGGL</sequence>
<feature type="region of interest" description="Disordered" evidence="3">
    <location>
        <begin position="326"/>
        <end position="347"/>
    </location>
</feature>
<keyword evidence="2 5" id="KW-0418">Kinase</keyword>
<reference evidence="5 6" key="1">
    <citation type="submission" date="2019-01" db="EMBL/GenBank/DDBJ databases">
        <authorList>
            <person name="Chen W.-M."/>
        </authorList>
    </citation>
    <scope>NUCLEOTIDE SEQUENCE [LARGE SCALE GENOMIC DNA]</scope>
    <source>
        <strain evidence="5 6">TER-1</strain>
    </source>
</reference>
<evidence type="ECO:0000256" key="1">
    <source>
        <dbReference type="ARBA" id="ARBA00022679"/>
    </source>
</evidence>
<organism evidence="5 6">
    <name type="scientific">Methylobacterium oryzihabitans</name>
    <dbReference type="NCBI Taxonomy" id="2499852"/>
    <lineage>
        <taxon>Bacteria</taxon>
        <taxon>Pseudomonadati</taxon>
        <taxon>Pseudomonadota</taxon>
        <taxon>Alphaproteobacteria</taxon>
        <taxon>Hyphomicrobiales</taxon>
        <taxon>Methylobacteriaceae</taxon>
        <taxon>Methylobacterium</taxon>
    </lineage>
</organism>
<evidence type="ECO:0000256" key="2">
    <source>
        <dbReference type="ARBA" id="ARBA00022777"/>
    </source>
</evidence>
<proteinExistence type="predicted"/>
<dbReference type="InterPro" id="IPR006204">
    <property type="entry name" value="GHMP_kinase_N_dom"/>
</dbReference>
<comment type="caution">
    <text evidence="5">The sequence shown here is derived from an EMBL/GenBank/DDBJ whole genome shotgun (WGS) entry which is preliminary data.</text>
</comment>
<dbReference type="PANTHER" id="PTHR20861:SF6">
    <property type="entry name" value="BETA-RIBOFURANOSYLPHENOL 5'-PHOSPHATE SYNTHASE"/>
    <property type="match status" value="1"/>
</dbReference>